<evidence type="ECO:0000256" key="5">
    <source>
        <dbReference type="ARBA" id="ARBA00022692"/>
    </source>
</evidence>
<evidence type="ECO:0000256" key="6">
    <source>
        <dbReference type="ARBA" id="ARBA00023136"/>
    </source>
</evidence>
<dbReference type="eggNOG" id="COG1538">
    <property type="taxonomic scope" value="Bacteria"/>
</dbReference>
<accession>U7D9W1</accession>
<dbReference type="Gene3D" id="1.20.1600.10">
    <property type="entry name" value="Outer membrane efflux proteins (OEP)"/>
    <property type="match status" value="1"/>
</dbReference>
<gene>
    <name evidence="9" type="ORF">CALK_0793</name>
</gene>
<dbReference type="InterPro" id="IPR051906">
    <property type="entry name" value="TolC-like"/>
</dbReference>
<dbReference type="GO" id="GO:0009279">
    <property type="term" value="C:cell outer membrane"/>
    <property type="evidence" value="ECO:0007669"/>
    <property type="project" value="UniProtKB-SubCell"/>
</dbReference>
<keyword evidence="6" id="KW-0472">Membrane</keyword>
<dbReference type="GO" id="GO:1990281">
    <property type="term" value="C:efflux pump complex"/>
    <property type="evidence" value="ECO:0007669"/>
    <property type="project" value="TreeGrafter"/>
</dbReference>
<feature type="signal peptide" evidence="8">
    <location>
        <begin position="1"/>
        <end position="18"/>
    </location>
</feature>
<evidence type="ECO:0000256" key="7">
    <source>
        <dbReference type="ARBA" id="ARBA00023237"/>
    </source>
</evidence>
<evidence type="ECO:0000256" key="1">
    <source>
        <dbReference type="ARBA" id="ARBA00004442"/>
    </source>
</evidence>
<keyword evidence="10" id="KW-1185">Reference proteome</keyword>
<dbReference type="RefSeq" id="WP_022636307.1">
    <property type="nucleotide sequence ID" value="NZ_ASJR01000005.1"/>
</dbReference>
<keyword evidence="4" id="KW-1134">Transmembrane beta strand</keyword>
<protein>
    <submittedName>
        <fullName evidence="9">Outer membrane protein TolC</fullName>
    </submittedName>
</protein>
<dbReference type="Proteomes" id="UP000017148">
    <property type="component" value="Unassembled WGS sequence"/>
</dbReference>
<evidence type="ECO:0000313" key="10">
    <source>
        <dbReference type="Proteomes" id="UP000017148"/>
    </source>
</evidence>
<reference evidence="9 10" key="1">
    <citation type="journal article" date="2013" name="Environ. Microbiol.">
        <title>Genome analysis of Chitinivibrio alkaliphilus gen. nov., sp. nov., a novel extremely haloalkaliphilic anaerobic chitinolytic bacterium from the candidate phylum Termite Group 3.</title>
        <authorList>
            <person name="Sorokin D.Y."/>
            <person name="Gumerov V.M."/>
            <person name="Rakitin A.L."/>
            <person name="Beletsky A.V."/>
            <person name="Damste J.S."/>
            <person name="Muyzer G."/>
            <person name="Mardanov A.V."/>
            <person name="Ravin N.V."/>
        </authorList>
    </citation>
    <scope>NUCLEOTIDE SEQUENCE [LARGE SCALE GENOMIC DNA]</scope>
    <source>
        <strain evidence="9 10">ACht1</strain>
    </source>
</reference>
<comment type="caution">
    <text evidence="9">The sequence shown here is derived from an EMBL/GenBank/DDBJ whole genome shotgun (WGS) entry which is preliminary data.</text>
</comment>
<evidence type="ECO:0000313" key="9">
    <source>
        <dbReference type="EMBL" id="ERP38772.1"/>
    </source>
</evidence>
<dbReference type="InterPro" id="IPR003423">
    <property type="entry name" value="OMP_efflux"/>
</dbReference>
<dbReference type="PANTHER" id="PTHR30026:SF20">
    <property type="entry name" value="OUTER MEMBRANE PROTEIN TOLC"/>
    <property type="match status" value="1"/>
</dbReference>
<keyword evidence="7" id="KW-0998">Cell outer membrane</keyword>
<dbReference type="PANTHER" id="PTHR30026">
    <property type="entry name" value="OUTER MEMBRANE PROTEIN TOLC"/>
    <property type="match status" value="1"/>
</dbReference>
<evidence type="ECO:0000256" key="3">
    <source>
        <dbReference type="ARBA" id="ARBA00022448"/>
    </source>
</evidence>
<keyword evidence="8" id="KW-0732">Signal</keyword>
<dbReference type="SUPFAM" id="SSF56954">
    <property type="entry name" value="Outer membrane efflux proteins (OEP)"/>
    <property type="match status" value="1"/>
</dbReference>
<dbReference type="EMBL" id="ASJR01000005">
    <property type="protein sequence ID" value="ERP38772.1"/>
    <property type="molecule type" value="Genomic_DNA"/>
</dbReference>
<dbReference type="OrthoDB" id="9771205at2"/>
<evidence type="ECO:0000256" key="2">
    <source>
        <dbReference type="ARBA" id="ARBA00007613"/>
    </source>
</evidence>
<proteinExistence type="inferred from homology"/>
<comment type="subcellular location">
    <subcellularLocation>
        <location evidence="1">Cell outer membrane</location>
    </subcellularLocation>
</comment>
<comment type="similarity">
    <text evidence="2">Belongs to the outer membrane factor (OMF) (TC 1.B.17) family.</text>
</comment>
<sequence>MNKIRALVLVVWISSLSAGSLTLSDALAEALHRNHGIGLARLEKDQAAHERMRIPGYVLPRLSARGGVEYSRTDGGEEHRGSRAGLYLDWTLFDGFAMFYSQDLTDMQSTQRELRAREAIEETAMEVAARYYEFLHARTALSVAEQQLSLSAEYRDLRAEEYAAGNVPRTDMLTQRVRYNSDKAQYVQAQQDSLTAHMALNIAMGRPPDTVLSVAMDTTLPEVTEPAEYWVSLARENNRASEIKSLAVQIRTTEKAIARARLWPTFSAATSAVQQGGDNSGGRFTASIQVDMPILDGFSRRTARYSAATSKERARLEQEEQVQVLTGEVHRIWQEFHTARQQIAFETEAVAAAEESLALLSEAFKRGSVDALALRESQMEYITAKMRRESALYQSRMRSLQLRQVAGGSFF</sequence>
<organism evidence="9 10">
    <name type="scientific">Chitinivibrio alkaliphilus ACht1</name>
    <dbReference type="NCBI Taxonomy" id="1313304"/>
    <lineage>
        <taxon>Bacteria</taxon>
        <taxon>Pseudomonadati</taxon>
        <taxon>Fibrobacterota</taxon>
        <taxon>Chitinivibrionia</taxon>
        <taxon>Chitinivibrionales</taxon>
        <taxon>Chitinivibrionaceae</taxon>
        <taxon>Chitinivibrio</taxon>
    </lineage>
</organism>
<evidence type="ECO:0000256" key="8">
    <source>
        <dbReference type="SAM" id="SignalP"/>
    </source>
</evidence>
<dbReference type="AlphaFoldDB" id="U7D9W1"/>
<dbReference type="STRING" id="1313304.CALK_0793"/>
<feature type="chain" id="PRO_5004679111" evidence="8">
    <location>
        <begin position="19"/>
        <end position="411"/>
    </location>
</feature>
<dbReference type="GO" id="GO:0015562">
    <property type="term" value="F:efflux transmembrane transporter activity"/>
    <property type="evidence" value="ECO:0007669"/>
    <property type="project" value="InterPro"/>
</dbReference>
<evidence type="ECO:0000256" key="4">
    <source>
        <dbReference type="ARBA" id="ARBA00022452"/>
    </source>
</evidence>
<keyword evidence="5" id="KW-0812">Transmembrane</keyword>
<name>U7D9W1_9BACT</name>
<dbReference type="Pfam" id="PF02321">
    <property type="entry name" value="OEP"/>
    <property type="match status" value="2"/>
</dbReference>
<dbReference type="GO" id="GO:0015288">
    <property type="term" value="F:porin activity"/>
    <property type="evidence" value="ECO:0007669"/>
    <property type="project" value="TreeGrafter"/>
</dbReference>
<keyword evidence="3" id="KW-0813">Transport</keyword>